<gene>
    <name evidence="1" type="ORF">ATB98_00070</name>
</gene>
<evidence type="ECO:0000313" key="1">
    <source>
        <dbReference type="EMBL" id="OAP44112.1"/>
    </source>
</evidence>
<organism evidence="1 2">
    <name type="scientific">Sinorhizobium saheli</name>
    <dbReference type="NCBI Taxonomy" id="36856"/>
    <lineage>
        <taxon>Bacteria</taxon>
        <taxon>Pseudomonadati</taxon>
        <taxon>Pseudomonadota</taxon>
        <taxon>Alphaproteobacteria</taxon>
        <taxon>Hyphomicrobiales</taxon>
        <taxon>Rhizobiaceae</taxon>
        <taxon>Sinorhizobium/Ensifer group</taxon>
        <taxon>Sinorhizobium</taxon>
    </lineage>
</organism>
<reference evidence="1 2" key="1">
    <citation type="submission" date="2015-11" db="EMBL/GenBank/DDBJ databases">
        <title>Ensifer anhuiense sp. nov., an effective nitrogen fixation bacterium with Glycine soja.</title>
        <authorList>
            <person name="Yan H."/>
            <person name="Chen W."/>
        </authorList>
    </citation>
    <scope>NUCLEOTIDE SEQUENCE [LARGE SCALE GENOMIC DNA]</scope>
    <source>
        <strain evidence="1 2">LMG 7837</strain>
    </source>
</reference>
<comment type="caution">
    <text evidence="1">The sequence shown here is derived from an EMBL/GenBank/DDBJ whole genome shotgun (WGS) entry which is preliminary data.</text>
</comment>
<dbReference type="AlphaFoldDB" id="A0A178YA27"/>
<name>A0A178YA27_SINSA</name>
<evidence type="ECO:0000313" key="2">
    <source>
        <dbReference type="Proteomes" id="UP000078507"/>
    </source>
</evidence>
<sequence>MEGLHLGGNRDRRPAFSECAARIRLQREPGTGFFLAEAAMAASKDQSAPSTSAETKAKAAAIAIEWGMRLRAPREE</sequence>
<dbReference type="EMBL" id="LNQB01000075">
    <property type="protein sequence ID" value="OAP44112.1"/>
    <property type="molecule type" value="Genomic_DNA"/>
</dbReference>
<keyword evidence="2" id="KW-1185">Reference proteome</keyword>
<protein>
    <submittedName>
        <fullName evidence="1">Uncharacterized protein</fullName>
    </submittedName>
</protein>
<proteinExistence type="predicted"/>
<dbReference type="Proteomes" id="UP000078507">
    <property type="component" value="Unassembled WGS sequence"/>
</dbReference>
<accession>A0A178YA27</accession>